<keyword evidence="3 12" id="KW-0808">Transferase</keyword>
<dbReference type="Pfam" id="PF13155">
    <property type="entry name" value="Toprim_2"/>
    <property type="match status" value="1"/>
</dbReference>
<feature type="domain" description="Toprim" evidence="14">
    <location>
        <begin position="261"/>
        <end position="343"/>
    </location>
</feature>
<comment type="caution">
    <text evidence="15">The sequence shown here is derived from an EMBL/GenBank/DDBJ whole genome shotgun (WGS) entry which is preliminary data.</text>
</comment>
<sequence length="673" mass="75624">MAGLIPQDFVDDLLDRIDIVSLVDSRVKLKKTGKNYSACCPFHDEKTPSFTVSQDKQFFYCFGCGASGNAVGFIMDYERLDFPQAVESLAHLAGLEVPREQRSPEQVKKAEVRKSLYTLLEKSSEHFQTQLREHKNRQQVVNYLKTRGLTGEVAKNFGIGFAPPGWDNLLKALGETEEDKKLLIEAGMLIAHEQEKKLYDRFRERVMFPIRDLRGRVIGFGGRVLDNAKPKYLNSPETPVFHKGKELYGLYEARQAYKEIPRLLVVEGYMDVVALAQFGLRYGVATLGTASGEEHLRLAFKYTSEVVFCFDGDEAGRRAARRALEVSLPVMQDGWQVRFLFLPDGEDPDTLVRQIGPEKFEGLIRDRAIPLEDYLFDAVSDGLDLKRMEHRARLSKLAAPLIYQLPKGVYRELMFQQLAKRTGLDKETLLELAEQPPEPAPRPEPRPTQSPGNRPTTAGSVDSDSDAVPAAIDQEDPNYHDLGYEEVWAQQAADDHYPPDGYEHWDGAEASLPRQPQLFARSSKSIGFTPAKLATALLLYHTELVAEAERELAQLAGLEDPDLPLLRELVSYLAARPVVSIGQVLGHWRGAHGHEAEVKMGQLAGMHLFTSVAANDQNAELRGQELADIFKELRRRLQLQADLPLIEKAKLQGLKSLSAEEREQLRLLLAKKA</sequence>
<comment type="catalytic activity">
    <reaction evidence="12">
        <text>ssDNA + n NTP = ssDNA/pppN(pN)n-1 hybrid + (n-1) diphosphate.</text>
        <dbReference type="EC" id="2.7.7.101"/>
    </reaction>
</comment>
<dbReference type="InterPro" id="IPR013173">
    <property type="entry name" value="DNA_primase_DnaG_DnaB-bd_dom"/>
</dbReference>
<accession>A0ABV8V2W1</accession>
<dbReference type="InterPro" id="IPR050219">
    <property type="entry name" value="DnaG_primase"/>
</dbReference>
<keyword evidence="5 12" id="KW-0235">DNA replication</keyword>
<keyword evidence="9" id="KW-0460">Magnesium</keyword>
<protein>
    <recommendedName>
        <fullName evidence="12">DNA primase</fullName>
        <ecNumber evidence="12">2.7.7.101</ecNumber>
    </recommendedName>
</protein>
<evidence type="ECO:0000256" key="11">
    <source>
        <dbReference type="ARBA" id="ARBA00023163"/>
    </source>
</evidence>
<dbReference type="Gene3D" id="1.10.860.10">
    <property type="entry name" value="DNAb Helicase, Chain A"/>
    <property type="match status" value="1"/>
</dbReference>
<dbReference type="SUPFAM" id="SSF57783">
    <property type="entry name" value="Zinc beta-ribbon"/>
    <property type="match status" value="1"/>
</dbReference>
<dbReference type="PANTHER" id="PTHR30313">
    <property type="entry name" value="DNA PRIMASE"/>
    <property type="match status" value="1"/>
</dbReference>
<dbReference type="InterPro" id="IPR030846">
    <property type="entry name" value="DnaG_bac"/>
</dbReference>
<dbReference type="Pfam" id="PF10410">
    <property type="entry name" value="DnaB_bind"/>
    <property type="match status" value="1"/>
</dbReference>
<keyword evidence="11 12" id="KW-0804">Transcription</keyword>
<dbReference type="CDD" id="cd03364">
    <property type="entry name" value="TOPRIM_DnaG_primases"/>
    <property type="match status" value="1"/>
</dbReference>
<dbReference type="EC" id="2.7.7.101" evidence="12"/>
<dbReference type="SUPFAM" id="SSF56731">
    <property type="entry name" value="DNA primase core"/>
    <property type="match status" value="1"/>
</dbReference>
<feature type="compositionally biased region" description="Polar residues" evidence="13">
    <location>
        <begin position="450"/>
        <end position="462"/>
    </location>
</feature>
<dbReference type="InterPro" id="IPR002694">
    <property type="entry name" value="Znf_CHC2"/>
</dbReference>
<keyword evidence="6 12" id="KW-0479">Metal-binding</keyword>
<keyword evidence="8 12" id="KW-0862">Zinc</keyword>
<feature type="zinc finger region" description="CHC2-type" evidence="12">
    <location>
        <begin position="40"/>
        <end position="64"/>
    </location>
</feature>
<comment type="similarity">
    <text evidence="12">Belongs to the DnaG primase family.</text>
</comment>
<dbReference type="RefSeq" id="WP_290259475.1">
    <property type="nucleotide sequence ID" value="NZ_JAUFQG010000004.1"/>
</dbReference>
<dbReference type="Proteomes" id="UP001595840">
    <property type="component" value="Unassembled WGS sequence"/>
</dbReference>
<organism evidence="15 16">
    <name type="scientific">Simiduia curdlanivorans</name>
    <dbReference type="NCBI Taxonomy" id="1492769"/>
    <lineage>
        <taxon>Bacteria</taxon>
        <taxon>Pseudomonadati</taxon>
        <taxon>Pseudomonadota</taxon>
        <taxon>Gammaproteobacteria</taxon>
        <taxon>Cellvibrionales</taxon>
        <taxon>Cellvibrionaceae</taxon>
        <taxon>Simiduia</taxon>
    </lineage>
</organism>
<comment type="function">
    <text evidence="12">RNA polymerase that catalyzes the synthesis of short RNA molecules used as primers for DNA polymerase during DNA replication.</text>
</comment>
<gene>
    <name evidence="12 15" type="primary">dnaG</name>
    <name evidence="15" type="ORF">ACFOX3_04700</name>
</gene>
<evidence type="ECO:0000256" key="9">
    <source>
        <dbReference type="ARBA" id="ARBA00022842"/>
    </source>
</evidence>
<dbReference type="InterPro" id="IPR034151">
    <property type="entry name" value="TOPRIM_DnaG_bac"/>
</dbReference>
<evidence type="ECO:0000256" key="6">
    <source>
        <dbReference type="ARBA" id="ARBA00022723"/>
    </source>
</evidence>
<evidence type="ECO:0000256" key="12">
    <source>
        <dbReference type="HAMAP-Rule" id="MF_00974"/>
    </source>
</evidence>
<dbReference type="InterPro" id="IPR006171">
    <property type="entry name" value="TOPRIM_dom"/>
</dbReference>
<dbReference type="Gene3D" id="1.20.50.20">
    <property type="entry name" value="DnaG, RNA polymerase domain, helical bundle"/>
    <property type="match status" value="1"/>
</dbReference>
<dbReference type="InterPro" id="IPR006295">
    <property type="entry name" value="DNA_primase_DnaG"/>
</dbReference>
<comment type="subunit">
    <text evidence="12">Monomer. Interacts with DnaB.</text>
</comment>
<dbReference type="NCBIfam" id="TIGR01391">
    <property type="entry name" value="dnaG"/>
    <property type="match status" value="1"/>
</dbReference>
<evidence type="ECO:0000256" key="3">
    <source>
        <dbReference type="ARBA" id="ARBA00022679"/>
    </source>
</evidence>
<dbReference type="Pfam" id="PF08275">
    <property type="entry name" value="DNAG_N"/>
    <property type="match status" value="1"/>
</dbReference>
<dbReference type="Gene3D" id="3.90.580.10">
    <property type="entry name" value="Zinc finger, CHC2-type domain"/>
    <property type="match status" value="1"/>
</dbReference>
<name>A0ABV8V2W1_9GAMM</name>
<keyword evidence="7 12" id="KW-0863">Zinc-finger</keyword>
<keyword evidence="1 12" id="KW-0240">DNA-directed RNA polymerase</keyword>
<evidence type="ECO:0000256" key="10">
    <source>
        <dbReference type="ARBA" id="ARBA00023125"/>
    </source>
</evidence>
<dbReference type="HAMAP" id="MF_00974">
    <property type="entry name" value="DNA_primase_DnaG"/>
    <property type="match status" value="1"/>
</dbReference>
<feature type="region of interest" description="Disordered" evidence="13">
    <location>
        <begin position="433"/>
        <end position="468"/>
    </location>
</feature>
<evidence type="ECO:0000256" key="2">
    <source>
        <dbReference type="ARBA" id="ARBA00022515"/>
    </source>
</evidence>
<dbReference type="Gene3D" id="3.40.1360.10">
    <property type="match status" value="1"/>
</dbReference>
<evidence type="ECO:0000256" key="4">
    <source>
        <dbReference type="ARBA" id="ARBA00022695"/>
    </source>
</evidence>
<dbReference type="Pfam" id="PF01807">
    <property type="entry name" value="Zn_ribbon_DnaG"/>
    <property type="match status" value="1"/>
</dbReference>
<dbReference type="Pfam" id="PF08278">
    <property type="entry name" value="DnaG_DnaB_bind"/>
    <property type="match status" value="1"/>
</dbReference>
<dbReference type="InterPro" id="IPR013264">
    <property type="entry name" value="DNAG_N"/>
</dbReference>
<dbReference type="InterPro" id="IPR036977">
    <property type="entry name" value="DNA_primase_Znf_CHC2"/>
</dbReference>
<dbReference type="InterPro" id="IPR019475">
    <property type="entry name" value="DNA_primase_DnaB-bd"/>
</dbReference>
<comment type="domain">
    <text evidence="12">Contains an N-terminal zinc-binding domain, a central core domain that contains the primase activity, and a C-terminal DnaB-binding domain.</text>
</comment>
<dbReference type="SMART" id="SM00766">
    <property type="entry name" value="DnaG_DnaB_bind"/>
    <property type="match status" value="1"/>
</dbReference>
<proteinExistence type="inferred from homology"/>
<evidence type="ECO:0000256" key="13">
    <source>
        <dbReference type="SAM" id="MobiDB-lite"/>
    </source>
</evidence>
<evidence type="ECO:0000256" key="5">
    <source>
        <dbReference type="ARBA" id="ARBA00022705"/>
    </source>
</evidence>
<dbReference type="Gene3D" id="3.90.980.10">
    <property type="entry name" value="DNA primase, catalytic core, N-terminal domain"/>
    <property type="match status" value="1"/>
</dbReference>
<feature type="compositionally biased region" description="Pro residues" evidence="13">
    <location>
        <begin position="436"/>
        <end position="448"/>
    </location>
</feature>
<evidence type="ECO:0000256" key="7">
    <source>
        <dbReference type="ARBA" id="ARBA00022771"/>
    </source>
</evidence>
<keyword evidence="2 12" id="KW-0639">Primosome</keyword>
<dbReference type="InterPro" id="IPR016136">
    <property type="entry name" value="DNA_helicase_N/primase_C"/>
</dbReference>
<evidence type="ECO:0000313" key="16">
    <source>
        <dbReference type="Proteomes" id="UP001595840"/>
    </source>
</evidence>
<keyword evidence="10 12" id="KW-0238">DNA-binding</keyword>
<dbReference type="InterPro" id="IPR037068">
    <property type="entry name" value="DNA_primase_core_N_sf"/>
</dbReference>
<keyword evidence="4 12" id="KW-0548">Nucleotidyltransferase</keyword>
<evidence type="ECO:0000313" key="15">
    <source>
        <dbReference type="EMBL" id="MFC4361590.1"/>
    </source>
</evidence>
<dbReference type="PANTHER" id="PTHR30313:SF2">
    <property type="entry name" value="DNA PRIMASE"/>
    <property type="match status" value="1"/>
</dbReference>
<reference evidence="16" key="1">
    <citation type="journal article" date="2019" name="Int. J. Syst. Evol. Microbiol.">
        <title>The Global Catalogue of Microorganisms (GCM) 10K type strain sequencing project: providing services to taxonomists for standard genome sequencing and annotation.</title>
        <authorList>
            <consortium name="The Broad Institute Genomics Platform"/>
            <consortium name="The Broad Institute Genome Sequencing Center for Infectious Disease"/>
            <person name="Wu L."/>
            <person name="Ma J."/>
        </authorList>
    </citation>
    <scope>NUCLEOTIDE SEQUENCE [LARGE SCALE GENOMIC DNA]</scope>
    <source>
        <strain evidence="16">CECT 8570</strain>
    </source>
</reference>
<dbReference type="EMBL" id="JBHSCX010000003">
    <property type="protein sequence ID" value="MFC4361590.1"/>
    <property type="molecule type" value="Genomic_DNA"/>
</dbReference>
<dbReference type="PROSITE" id="PS50880">
    <property type="entry name" value="TOPRIM"/>
    <property type="match status" value="1"/>
</dbReference>
<comment type="cofactor">
    <cofactor evidence="12">
        <name>Zn(2+)</name>
        <dbReference type="ChEBI" id="CHEBI:29105"/>
    </cofactor>
    <text evidence="12">Binds 1 zinc ion per monomer.</text>
</comment>
<dbReference type="SMART" id="SM00400">
    <property type="entry name" value="ZnF_CHCC"/>
    <property type="match status" value="1"/>
</dbReference>
<evidence type="ECO:0000256" key="8">
    <source>
        <dbReference type="ARBA" id="ARBA00022833"/>
    </source>
</evidence>
<evidence type="ECO:0000259" key="14">
    <source>
        <dbReference type="PROSITE" id="PS50880"/>
    </source>
</evidence>
<dbReference type="SUPFAM" id="SSF117023">
    <property type="entry name" value="DNA primase DnaG, C-terminal domain"/>
    <property type="match status" value="1"/>
</dbReference>
<keyword evidence="16" id="KW-1185">Reference proteome</keyword>
<dbReference type="SMART" id="SM00493">
    <property type="entry name" value="TOPRIM"/>
    <property type="match status" value="1"/>
</dbReference>
<evidence type="ECO:0000256" key="1">
    <source>
        <dbReference type="ARBA" id="ARBA00022478"/>
    </source>
</evidence>